<comment type="subcellular location">
    <subcellularLocation>
        <location evidence="1">Cell membrane</location>
        <topology evidence="1">Multi-pass membrane protein</topology>
    </subcellularLocation>
</comment>
<keyword evidence="5 6" id="KW-0472">Membrane</keyword>
<dbReference type="AlphaFoldDB" id="A0A1I7HW59"/>
<dbReference type="Proteomes" id="UP000183508">
    <property type="component" value="Unassembled WGS sequence"/>
</dbReference>
<gene>
    <name evidence="7" type="ORF">SAMN05421543_105135</name>
</gene>
<evidence type="ECO:0000256" key="4">
    <source>
        <dbReference type="ARBA" id="ARBA00022989"/>
    </source>
</evidence>
<evidence type="ECO:0000256" key="1">
    <source>
        <dbReference type="ARBA" id="ARBA00004651"/>
    </source>
</evidence>
<sequence length="129" mass="13989">MKDDVQRLQARLRAIQWAGLAIMGFTVIARFVLPWHDVTNGLLIGEAGGAGAVWSMIRQGHLHDGRQGAALMVSGIVGYFIRMLLLVAVIVIAIKLPHVHVLAALVGYLLGFALVVAGLYRFDYRAGGR</sequence>
<feature type="transmembrane region" description="Helical" evidence="6">
    <location>
        <begin position="100"/>
        <end position="120"/>
    </location>
</feature>
<feature type="transmembrane region" description="Helical" evidence="6">
    <location>
        <begin position="12"/>
        <end position="32"/>
    </location>
</feature>
<keyword evidence="8" id="KW-1185">Reference proteome</keyword>
<evidence type="ECO:0000256" key="2">
    <source>
        <dbReference type="ARBA" id="ARBA00022475"/>
    </source>
</evidence>
<protein>
    <submittedName>
        <fullName evidence="7">ATP synthase I chain</fullName>
    </submittedName>
</protein>
<dbReference type="STRING" id="392015.SAMN05421543_105135"/>
<dbReference type="GO" id="GO:0005886">
    <property type="term" value="C:plasma membrane"/>
    <property type="evidence" value="ECO:0007669"/>
    <property type="project" value="UniProtKB-SubCell"/>
</dbReference>
<keyword evidence="4 6" id="KW-1133">Transmembrane helix</keyword>
<keyword evidence="2" id="KW-1003">Cell membrane</keyword>
<reference evidence="8" key="1">
    <citation type="submission" date="2016-10" db="EMBL/GenBank/DDBJ databases">
        <authorList>
            <person name="Varghese N."/>
        </authorList>
    </citation>
    <scope>NUCLEOTIDE SEQUENCE [LARGE SCALE GENOMIC DNA]</scope>
    <source>
        <strain evidence="8">DSM 17980</strain>
    </source>
</reference>
<evidence type="ECO:0000313" key="7">
    <source>
        <dbReference type="EMBL" id="SFU64955.1"/>
    </source>
</evidence>
<proteinExistence type="predicted"/>
<evidence type="ECO:0000256" key="3">
    <source>
        <dbReference type="ARBA" id="ARBA00022692"/>
    </source>
</evidence>
<organism evidence="7 8">
    <name type="scientific">Alicyclobacillus macrosporangiidus</name>
    <dbReference type="NCBI Taxonomy" id="392015"/>
    <lineage>
        <taxon>Bacteria</taxon>
        <taxon>Bacillati</taxon>
        <taxon>Bacillota</taxon>
        <taxon>Bacilli</taxon>
        <taxon>Bacillales</taxon>
        <taxon>Alicyclobacillaceae</taxon>
        <taxon>Alicyclobacillus</taxon>
    </lineage>
</organism>
<dbReference type="InterPro" id="IPR005598">
    <property type="entry name" value="ATP_synth_I"/>
</dbReference>
<name>A0A1I7HW59_9BACL</name>
<evidence type="ECO:0000256" key="6">
    <source>
        <dbReference type="SAM" id="Phobius"/>
    </source>
</evidence>
<evidence type="ECO:0000256" key="5">
    <source>
        <dbReference type="ARBA" id="ARBA00023136"/>
    </source>
</evidence>
<accession>A0A1I7HW59</accession>
<evidence type="ECO:0000313" key="8">
    <source>
        <dbReference type="Proteomes" id="UP000183508"/>
    </source>
</evidence>
<keyword evidence="3 6" id="KW-0812">Transmembrane</keyword>
<dbReference type="EMBL" id="FPBV01000005">
    <property type="protein sequence ID" value="SFU64955.1"/>
    <property type="molecule type" value="Genomic_DNA"/>
</dbReference>
<dbReference type="RefSeq" id="WP_245783869.1">
    <property type="nucleotide sequence ID" value="NZ_FPBV01000005.1"/>
</dbReference>
<dbReference type="Pfam" id="PF03899">
    <property type="entry name" value="ATP-synt_I"/>
    <property type="match status" value="1"/>
</dbReference>
<feature type="transmembrane region" description="Helical" evidence="6">
    <location>
        <begin position="69"/>
        <end position="94"/>
    </location>
</feature>